<sequence length="79" mass="9347">PGGSLVAAHLQLARTIVRRAERRLWTLNRKDPVSPGIMQFVNRLSDLFFTMARYEMFCQGNAEERWQSFLYKRKKQDNT</sequence>
<dbReference type="RefSeq" id="WP_173013038.1">
    <property type="nucleotide sequence ID" value="NZ_WKMC01000200.1"/>
</dbReference>
<keyword evidence="2 4" id="KW-0547">Nucleotide-binding</keyword>
<dbReference type="EC" id="2.5.1.17" evidence="4"/>
<evidence type="ECO:0000259" key="5">
    <source>
        <dbReference type="Pfam" id="PF01923"/>
    </source>
</evidence>
<keyword evidence="1 4" id="KW-0808">Transferase</keyword>
<dbReference type="PANTHER" id="PTHR12213:SF0">
    <property type="entry name" value="CORRINOID ADENOSYLTRANSFERASE MMAB"/>
    <property type="match status" value="1"/>
</dbReference>
<evidence type="ECO:0000256" key="1">
    <source>
        <dbReference type="ARBA" id="ARBA00022679"/>
    </source>
</evidence>
<accession>A0A7K0HS44</accession>
<protein>
    <recommendedName>
        <fullName evidence="4">Corrinoid adenosyltransferase</fullName>
        <ecNumber evidence="4">2.5.1.17</ecNumber>
    </recommendedName>
    <alternativeName>
        <fullName evidence="4">Cob(II)alamin adenosyltransferase</fullName>
    </alternativeName>
    <alternativeName>
        <fullName evidence="4">Cob(II)yrinic acid a,c-diamide adenosyltransferase</fullName>
    </alternativeName>
    <alternativeName>
        <fullName evidence="4">Cobinamide/cobalamin adenosyltransferase</fullName>
    </alternativeName>
</protein>
<dbReference type="SUPFAM" id="SSF89028">
    <property type="entry name" value="Cobalamin adenosyltransferase-like"/>
    <property type="match status" value="1"/>
</dbReference>
<dbReference type="PANTHER" id="PTHR12213">
    <property type="entry name" value="CORRINOID ADENOSYLTRANSFERASE"/>
    <property type="match status" value="1"/>
</dbReference>
<organism evidence="6 7">
    <name type="scientific">Parabacteroides distasonis</name>
    <dbReference type="NCBI Taxonomy" id="823"/>
    <lineage>
        <taxon>Bacteria</taxon>
        <taxon>Pseudomonadati</taxon>
        <taxon>Bacteroidota</taxon>
        <taxon>Bacteroidia</taxon>
        <taxon>Bacteroidales</taxon>
        <taxon>Tannerellaceae</taxon>
        <taxon>Parabacteroides</taxon>
    </lineage>
</organism>
<dbReference type="InterPro" id="IPR016030">
    <property type="entry name" value="CblAdoTrfase-like"/>
</dbReference>
<evidence type="ECO:0000256" key="3">
    <source>
        <dbReference type="ARBA" id="ARBA00022840"/>
    </source>
</evidence>
<dbReference type="Proteomes" id="UP000441358">
    <property type="component" value="Unassembled WGS sequence"/>
</dbReference>
<evidence type="ECO:0000256" key="2">
    <source>
        <dbReference type="ARBA" id="ARBA00022741"/>
    </source>
</evidence>
<dbReference type="AlphaFoldDB" id="A0A7K0HS44"/>
<evidence type="ECO:0000313" key="6">
    <source>
        <dbReference type="EMBL" id="MRZ53106.1"/>
    </source>
</evidence>
<dbReference type="EMBL" id="WKMC01000200">
    <property type="protein sequence ID" value="MRZ53106.1"/>
    <property type="molecule type" value="Genomic_DNA"/>
</dbReference>
<evidence type="ECO:0000313" key="7">
    <source>
        <dbReference type="Proteomes" id="UP000441358"/>
    </source>
</evidence>
<dbReference type="GO" id="GO:0005524">
    <property type="term" value="F:ATP binding"/>
    <property type="evidence" value="ECO:0007669"/>
    <property type="project" value="UniProtKB-UniRule"/>
</dbReference>
<dbReference type="InterPro" id="IPR029499">
    <property type="entry name" value="PduO-typ"/>
</dbReference>
<dbReference type="UniPathway" id="UPA00148">
    <property type="reaction ID" value="UER00233"/>
</dbReference>
<gene>
    <name evidence="6" type="ORF">GKD66_23490</name>
</gene>
<dbReference type="GO" id="GO:0008817">
    <property type="term" value="F:corrinoid adenosyltransferase activity"/>
    <property type="evidence" value="ECO:0007669"/>
    <property type="project" value="UniProtKB-UniRule"/>
</dbReference>
<evidence type="ECO:0000256" key="4">
    <source>
        <dbReference type="RuleBase" id="RU366026"/>
    </source>
</evidence>
<dbReference type="Pfam" id="PF01923">
    <property type="entry name" value="Cob_adeno_trans"/>
    <property type="match status" value="1"/>
</dbReference>
<comment type="similarity">
    <text evidence="4">Belongs to the Cob(I)alamin adenosyltransferase family.</text>
</comment>
<dbReference type="InterPro" id="IPR036451">
    <property type="entry name" value="CblAdoTrfase-like_sf"/>
</dbReference>
<reference evidence="6 7" key="1">
    <citation type="journal article" date="2019" name="Nat. Med.">
        <title>A library of human gut bacterial isolates paired with longitudinal multiomics data enables mechanistic microbiome research.</title>
        <authorList>
            <person name="Poyet M."/>
            <person name="Groussin M."/>
            <person name="Gibbons S.M."/>
            <person name="Avila-Pacheco J."/>
            <person name="Jiang X."/>
            <person name="Kearney S.M."/>
            <person name="Perrotta A.R."/>
            <person name="Berdy B."/>
            <person name="Zhao S."/>
            <person name="Lieberman T.D."/>
            <person name="Swanson P.K."/>
            <person name="Smith M."/>
            <person name="Roesemann S."/>
            <person name="Alexander J.E."/>
            <person name="Rich S.A."/>
            <person name="Livny J."/>
            <person name="Vlamakis H."/>
            <person name="Clish C."/>
            <person name="Bullock K."/>
            <person name="Deik A."/>
            <person name="Scott J."/>
            <person name="Pierce K.A."/>
            <person name="Xavier R.J."/>
            <person name="Alm E.J."/>
        </authorList>
    </citation>
    <scope>NUCLEOTIDE SEQUENCE [LARGE SCALE GENOMIC DNA]</scope>
    <source>
        <strain evidence="6 7">BIOML-A32</strain>
    </source>
</reference>
<feature type="domain" description="Cobalamin adenosyltransferase-like" evidence="5">
    <location>
        <begin position="1"/>
        <end position="54"/>
    </location>
</feature>
<name>A0A7K0HS44_PARDI</name>
<comment type="caution">
    <text evidence="6">The sequence shown here is derived from an EMBL/GenBank/DDBJ whole genome shotgun (WGS) entry which is preliminary data.</text>
</comment>
<proteinExistence type="inferred from homology"/>
<comment type="catalytic activity">
    <reaction evidence="4">
        <text>2 cob(II)alamin + reduced [electron-transfer flavoprotein] + 2 ATP = 2 adenosylcob(III)alamin + 2 triphosphate + oxidized [electron-transfer flavoprotein] + 3 H(+)</text>
        <dbReference type="Rhea" id="RHEA:28671"/>
        <dbReference type="Rhea" id="RHEA-COMP:10685"/>
        <dbReference type="Rhea" id="RHEA-COMP:10686"/>
        <dbReference type="ChEBI" id="CHEBI:15378"/>
        <dbReference type="ChEBI" id="CHEBI:16304"/>
        <dbReference type="ChEBI" id="CHEBI:18036"/>
        <dbReference type="ChEBI" id="CHEBI:18408"/>
        <dbReference type="ChEBI" id="CHEBI:30616"/>
        <dbReference type="ChEBI" id="CHEBI:57692"/>
        <dbReference type="ChEBI" id="CHEBI:58307"/>
        <dbReference type="EC" id="2.5.1.17"/>
    </reaction>
</comment>
<comment type="catalytic activity">
    <reaction evidence="4">
        <text>2 cob(II)yrinate a,c diamide + reduced [electron-transfer flavoprotein] + 2 ATP = 2 adenosylcob(III)yrinate a,c-diamide + 2 triphosphate + oxidized [electron-transfer flavoprotein] + 3 H(+)</text>
        <dbReference type="Rhea" id="RHEA:11528"/>
        <dbReference type="Rhea" id="RHEA-COMP:10685"/>
        <dbReference type="Rhea" id="RHEA-COMP:10686"/>
        <dbReference type="ChEBI" id="CHEBI:15378"/>
        <dbReference type="ChEBI" id="CHEBI:18036"/>
        <dbReference type="ChEBI" id="CHEBI:30616"/>
        <dbReference type="ChEBI" id="CHEBI:57692"/>
        <dbReference type="ChEBI" id="CHEBI:58307"/>
        <dbReference type="ChEBI" id="CHEBI:58503"/>
        <dbReference type="ChEBI" id="CHEBI:58537"/>
        <dbReference type="EC" id="2.5.1.17"/>
    </reaction>
</comment>
<dbReference type="GO" id="GO:0009236">
    <property type="term" value="P:cobalamin biosynthetic process"/>
    <property type="evidence" value="ECO:0007669"/>
    <property type="project" value="UniProtKB-UniRule"/>
</dbReference>
<keyword evidence="3 4" id="KW-0067">ATP-binding</keyword>
<comment type="pathway">
    <text evidence="4">Cofactor biosynthesis; adenosylcobalamin biosynthesis; adenosylcobalamin from cob(II)yrinate a,c-diamide: step 2/7.</text>
</comment>
<feature type="non-terminal residue" evidence="6">
    <location>
        <position position="1"/>
    </location>
</feature>
<keyword evidence="4" id="KW-0169">Cobalamin biosynthesis</keyword>
<dbReference type="Gene3D" id="1.20.1200.10">
    <property type="entry name" value="Cobalamin adenosyltransferase-like"/>
    <property type="match status" value="1"/>
</dbReference>